<sequence>MEEQYRSPTNLQEAGYAPVWTSRLGYPGEIPEDIAGFICPDVEKGDYLVGPLSSIFWLKKAEFLNELIVDPSHKLEDTVYRIPDGGPWFWLVEALFDQDMIPWRYMNRISFSFESLDEALPQFPIGHNLTAKGNIPQQITTSAQIYETESLFPFFRAPVPPNISAAKLKWNRKKGKFVKEIESVLGDMNKGRRLYRAVTQKAIVSLMALFCPVISSSYNENEFGPGIYTSPSLETAVNYCIPGSALLVFDEPQYLSRYTLTGEEWDTTVRFWTGLQVCDVAGRVPPNWRGVDILEGAISREATKPRTGRVEGNDLQVVGVSLASVQAFASALRMVIWFT</sequence>
<dbReference type="AlphaFoldDB" id="A0A9W9KCI8"/>
<dbReference type="OrthoDB" id="2440450at2759"/>
<organism evidence="1 2">
    <name type="scientific">Penicillium argentinense</name>
    <dbReference type="NCBI Taxonomy" id="1131581"/>
    <lineage>
        <taxon>Eukaryota</taxon>
        <taxon>Fungi</taxon>
        <taxon>Dikarya</taxon>
        <taxon>Ascomycota</taxon>
        <taxon>Pezizomycotina</taxon>
        <taxon>Eurotiomycetes</taxon>
        <taxon>Eurotiomycetidae</taxon>
        <taxon>Eurotiales</taxon>
        <taxon>Aspergillaceae</taxon>
        <taxon>Penicillium</taxon>
    </lineage>
</organism>
<reference evidence="1" key="1">
    <citation type="submission" date="2022-11" db="EMBL/GenBank/DDBJ databases">
        <authorList>
            <person name="Petersen C."/>
        </authorList>
    </citation>
    <scope>NUCLEOTIDE SEQUENCE</scope>
    <source>
        <strain evidence="1">IBT 30761</strain>
    </source>
</reference>
<accession>A0A9W9KCI8</accession>
<gene>
    <name evidence="1" type="ORF">N7532_007008</name>
</gene>
<reference evidence="1" key="2">
    <citation type="journal article" date="2023" name="IMA Fungus">
        <title>Comparative genomic study of the Penicillium genus elucidates a diverse pangenome and 15 lateral gene transfer events.</title>
        <authorList>
            <person name="Petersen C."/>
            <person name="Sorensen T."/>
            <person name="Nielsen M.R."/>
            <person name="Sondergaard T.E."/>
            <person name="Sorensen J.L."/>
            <person name="Fitzpatrick D.A."/>
            <person name="Frisvad J.C."/>
            <person name="Nielsen K.L."/>
        </authorList>
    </citation>
    <scope>NUCLEOTIDE SEQUENCE</scope>
    <source>
        <strain evidence="1">IBT 30761</strain>
    </source>
</reference>
<evidence type="ECO:0000313" key="2">
    <source>
        <dbReference type="Proteomes" id="UP001149074"/>
    </source>
</evidence>
<dbReference type="RefSeq" id="XP_056475660.1">
    <property type="nucleotide sequence ID" value="XM_056619501.1"/>
</dbReference>
<protein>
    <submittedName>
        <fullName evidence="1">Uncharacterized protein</fullName>
    </submittedName>
</protein>
<name>A0A9W9KCI8_9EURO</name>
<dbReference type="GeneID" id="81358480"/>
<evidence type="ECO:0000313" key="1">
    <source>
        <dbReference type="EMBL" id="KAJ5100007.1"/>
    </source>
</evidence>
<dbReference type="Proteomes" id="UP001149074">
    <property type="component" value="Unassembled WGS sequence"/>
</dbReference>
<proteinExistence type="predicted"/>
<dbReference type="EMBL" id="JAPQKI010000005">
    <property type="protein sequence ID" value="KAJ5100007.1"/>
    <property type="molecule type" value="Genomic_DNA"/>
</dbReference>
<comment type="caution">
    <text evidence="1">The sequence shown here is derived from an EMBL/GenBank/DDBJ whole genome shotgun (WGS) entry which is preliminary data.</text>
</comment>
<keyword evidence="2" id="KW-1185">Reference proteome</keyword>